<dbReference type="SUPFAM" id="SSF63829">
    <property type="entry name" value="Calcium-dependent phosphotriesterase"/>
    <property type="match status" value="1"/>
</dbReference>
<dbReference type="InterPro" id="IPR026444">
    <property type="entry name" value="Secre_tail"/>
</dbReference>
<keyword evidence="4" id="KW-1185">Reference proteome</keyword>
<dbReference type="PANTHER" id="PTHR42754:SF1">
    <property type="entry name" value="LIPOPROTEIN"/>
    <property type="match status" value="1"/>
</dbReference>
<sequence length="1052" mass="118577">MISNFFNKYLFFFLLFLLVTVNSFAQIDLNKFSEFKGFEYSKTYTTLSNVIQNNNFTNKEYDGIITKPLLFEKTGMQGDVANESIWAVGYDFHTNNHGGMNIPNASITDANGNTYITGGSSNETIAEGNFITIKVNSQGDIVWETRQPGTTYAVEFGLDIVQDHEGNPISTGVFWNGNDMDIQTIKYDASTGDILWENTYDGGTLSLDVPTTITTDVNGNTYVAGITYDENLVTYLTIKYDANGNLLWAVKDDNTVTQSWNEPTAIAVDETGSVIVTGYGNDANYHVGYYTLKYSSSGEKQWGQLYNYVNNSNENTDSLARDVAVDTFGNIYITGTFDTFWENMGTIKYNANGSQEWLKDYKYNTDFTNGYNIEVVNDTTIYVGGNHYGDYMDDGIVLISYQANGTENWTKYTDDYLNNNGSFLTLDSNNLPVIGSLGFDNFYEEKQVKFYKFNSDGSILQENSFTEQYSEYGGIVNFMGLGLDVADNLYFTFYSFDTFLGGIFQFAKLPFSIPNTLEWSEVFSNEGGSSSIMLNTIEEGNNIYTTSEVFGTVIDDVYYSTKSLIKYNDEGDVVWTKEFNGNIDDLGTDFGIDIKIDSSGNVIVYLIPSIYNFQQTPSRLIKYDAEGNLIWQVDKLYNAPNMFAFFLDDFDNIYISGSSFENISDTNPKFTTSKFSRDEGNELWTKYLNSSNANDNLFTINDGTINAQGDILLIGALGVSSFFSQTTDLVLLSYSEDGTLIDFKTFNINQNNTAGYGILLDENENVYINGAQQDQSTYSEQLLLVKFNSDLQHEWTVTHSEANRRVRSYKMYQNSLGNIIVSGFSVNLENNKVVLGNYDSEGNEIWIYNTEINNFYVDFYIDDEDTVYLLNQVASTTLPYRLNYSTAPLILGKLYKIDALGIVIENQYFTGPELSKFYPTTLTPLQNGTLLVGGTLNHELSFYEGLYFFESSHIVLGVEDNEAINPSQNWLGQNYPNPVKNNTTTLPFFLKYGGHTKIVLYDIMGREIYTLLDTEVSSGLNHITVDTSNLKGFYIYKLKCGNYSNSKKMIIE</sequence>
<dbReference type="NCBIfam" id="TIGR04183">
    <property type="entry name" value="Por_Secre_tail"/>
    <property type="match status" value="1"/>
</dbReference>
<dbReference type="PANTHER" id="PTHR42754">
    <property type="entry name" value="ENDOGLUCANASE"/>
    <property type="match status" value="1"/>
</dbReference>
<dbReference type="SUPFAM" id="SSF101898">
    <property type="entry name" value="NHL repeat"/>
    <property type="match status" value="1"/>
</dbReference>
<dbReference type="Pfam" id="PF18962">
    <property type="entry name" value="Por_Secre_tail"/>
    <property type="match status" value="1"/>
</dbReference>
<proteinExistence type="predicted"/>
<accession>A0A1G7IHI3</accession>
<dbReference type="EMBL" id="FNBA01000006">
    <property type="protein sequence ID" value="SDF12103.1"/>
    <property type="molecule type" value="Genomic_DNA"/>
</dbReference>
<evidence type="ECO:0000313" key="4">
    <source>
        <dbReference type="Proteomes" id="UP000199321"/>
    </source>
</evidence>
<evidence type="ECO:0000259" key="2">
    <source>
        <dbReference type="Pfam" id="PF18962"/>
    </source>
</evidence>
<dbReference type="RefSeq" id="WP_093145098.1">
    <property type="nucleotide sequence ID" value="NZ_BMWO01000006.1"/>
</dbReference>
<feature type="domain" description="Secretion system C-terminal sorting" evidence="2">
    <location>
        <begin position="975"/>
        <end position="1051"/>
    </location>
</feature>
<name>A0A1G7IHI3_9FLAO</name>
<protein>
    <submittedName>
        <fullName evidence="3">Por secretion system C-terminal sorting domain-containing protein</fullName>
    </submittedName>
</protein>
<dbReference type="Proteomes" id="UP000199321">
    <property type="component" value="Unassembled WGS sequence"/>
</dbReference>
<dbReference type="Gene3D" id="2.40.10.500">
    <property type="match status" value="1"/>
</dbReference>
<organism evidence="3 4">
    <name type="scientific">Ulvibacter litoralis</name>
    <dbReference type="NCBI Taxonomy" id="227084"/>
    <lineage>
        <taxon>Bacteria</taxon>
        <taxon>Pseudomonadati</taxon>
        <taxon>Bacteroidota</taxon>
        <taxon>Flavobacteriia</taxon>
        <taxon>Flavobacteriales</taxon>
        <taxon>Flavobacteriaceae</taxon>
        <taxon>Ulvibacter</taxon>
    </lineage>
</organism>
<dbReference type="OrthoDB" id="9811934at2"/>
<gene>
    <name evidence="3" type="ORF">SAMN05421855_10610</name>
</gene>
<dbReference type="STRING" id="227084.SAMN05421855_10610"/>
<dbReference type="AlphaFoldDB" id="A0A1G7IHI3"/>
<reference evidence="3 4" key="1">
    <citation type="submission" date="2016-10" db="EMBL/GenBank/DDBJ databases">
        <authorList>
            <person name="de Groot N.N."/>
        </authorList>
    </citation>
    <scope>NUCLEOTIDE SEQUENCE [LARGE SCALE GENOMIC DNA]</scope>
    <source>
        <strain evidence="3 4">DSM 16195</strain>
    </source>
</reference>
<evidence type="ECO:0000313" key="3">
    <source>
        <dbReference type="EMBL" id="SDF12103.1"/>
    </source>
</evidence>
<evidence type="ECO:0000256" key="1">
    <source>
        <dbReference type="ARBA" id="ARBA00022729"/>
    </source>
</evidence>
<keyword evidence="1" id="KW-0732">Signal</keyword>